<feature type="transmembrane region" description="Helical" evidence="3">
    <location>
        <begin position="304"/>
        <end position="327"/>
    </location>
</feature>
<feature type="domain" description="Reverse transcriptase/retrotransposon-derived protein RNase H-like" evidence="4">
    <location>
        <begin position="210"/>
        <end position="295"/>
    </location>
</feature>
<organism evidence="6 7">
    <name type="scientific">Labeo rohita</name>
    <name type="common">Indian major carp</name>
    <name type="synonym">Cyprinus rohita</name>
    <dbReference type="NCBI Taxonomy" id="84645"/>
    <lineage>
        <taxon>Eukaryota</taxon>
        <taxon>Metazoa</taxon>
        <taxon>Chordata</taxon>
        <taxon>Craniata</taxon>
        <taxon>Vertebrata</taxon>
        <taxon>Euteleostomi</taxon>
        <taxon>Actinopterygii</taxon>
        <taxon>Neopterygii</taxon>
        <taxon>Teleostei</taxon>
        <taxon>Ostariophysi</taxon>
        <taxon>Cypriniformes</taxon>
        <taxon>Cyprinidae</taxon>
        <taxon>Labeoninae</taxon>
        <taxon>Labeonini</taxon>
        <taxon>Labeo</taxon>
    </lineage>
</organism>
<dbReference type="InterPro" id="IPR012337">
    <property type="entry name" value="RNaseH-like_sf"/>
</dbReference>
<dbReference type="Gene3D" id="3.30.70.270">
    <property type="match status" value="2"/>
</dbReference>
<dbReference type="InterPro" id="IPR041588">
    <property type="entry name" value="Integrase_H2C2"/>
</dbReference>
<keyword evidence="3" id="KW-0812">Transmembrane</keyword>
<evidence type="ECO:0000259" key="4">
    <source>
        <dbReference type="Pfam" id="PF17919"/>
    </source>
</evidence>
<dbReference type="SUPFAM" id="SSF56672">
    <property type="entry name" value="DNA/RNA polymerases"/>
    <property type="match status" value="1"/>
</dbReference>
<dbReference type="Proteomes" id="UP000830375">
    <property type="component" value="Unassembled WGS sequence"/>
</dbReference>
<feature type="transmembrane region" description="Helical" evidence="3">
    <location>
        <begin position="22"/>
        <end position="41"/>
    </location>
</feature>
<dbReference type="Pfam" id="PF17919">
    <property type="entry name" value="RT_RNaseH_2"/>
    <property type="match status" value="1"/>
</dbReference>
<dbReference type="EMBL" id="JACTAM010000002">
    <property type="protein sequence ID" value="KAI2667351.1"/>
    <property type="molecule type" value="Genomic_DNA"/>
</dbReference>
<accession>A0ABQ8MXN0</accession>
<dbReference type="InterPro" id="IPR050951">
    <property type="entry name" value="Retrovirus_Pol_polyprotein"/>
</dbReference>
<dbReference type="PANTHER" id="PTHR37984:SF5">
    <property type="entry name" value="PROTEIN NYNRIN-LIKE"/>
    <property type="match status" value="1"/>
</dbReference>
<dbReference type="InterPro" id="IPR043502">
    <property type="entry name" value="DNA/RNA_pol_sf"/>
</dbReference>
<keyword evidence="3" id="KW-0472">Membrane</keyword>
<evidence type="ECO:0000256" key="1">
    <source>
        <dbReference type="ARBA" id="ARBA00023268"/>
    </source>
</evidence>
<dbReference type="InterPro" id="IPR041577">
    <property type="entry name" value="RT_RNaseH_2"/>
</dbReference>
<dbReference type="SUPFAM" id="SSF54160">
    <property type="entry name" value="Chromo domain-like"/>
    <property type="match status" value="1"/>
</dbReference>
<keyword evidence="1" id="KW-0511">Multifunctional enzyme</keyword>
<dbReference type="Gene3D" id="1.10.340.70">
    <property type="match status" value="1"/>
</dbReference>
<dbReference type="Pfam" id="PF17921">
    <property type="entry name" value="Integrase_H2C2"/>
    <property type="match status" value="1"/>
</dbReference>
<dbReference type="InterPro" id="IPR016197">
    <property type="entry name" value="Chromo-like_dom_sf"/>
</dbReference>
<evidence type="ECO:0000313" key="6">
    <source>
        <dbReference type="EMBL" id="KAI2667351.1"/>
    </source>
</evidence>
<reference evidence="6 7" key="1">
    <citation type="submission" date="2022-01" db="EMBL/GenBank/DDBJ databases">
        <title>A high-quality chromosome-level genome assembly of rohu carp, Labeo rohita.</title>
        <authorList>
            <person name="Arick M.A. II"/>
            <person name="Hsu C.-Y."/>
            <person name="Magbanua Z."/>
            <person name="Pechanova O."/>
            <person name="Grover C."/>
            <person name="Miller E."/>
            <person name="Thrash A."/>
            <person name="Ezzel L."/>
            <person name="Alam S."/>
            <person name="Benzie J."/>
            <person name="Hamilton M."/>
            <person name="Karsi A."/>
            <person name="Lawrence M.L."/>
            <person name="Peterson D.G."/>
        </authorList>
    </citation>
    <scope>NUCLEOTIDE SEQUENCE [LARGE SCALE GENOMIC DNA]</scope>
    <source>
        <strain evidence="7">BAU-BD-2019</strain>
        <tissue evidence="6">Blood</tissue>
    </source>
</reference>
<dbReference type="InterPro" id="IPR036397">
    <property type="entry name" value="RNaseH_sf"/>
</dbReference>
<dbReference type="PANTHER" id="PTHR37984">
    <property type="entry name" value="PROTEIN CBG26694"/>
    <property type="match status" value="1"/>
</dbReference>
<dbReference type="CDD" id="cd01647">
    <property type="entry name" value="RT_LTR"/>
    <property type="match status" value="1"/>
</dbReference>
<protein>
    <recommendedName>
        <fullName evidence="2">Gypsy retrotransposon integrase-like protein 1</fullName>
    </recommendedName>
</protein>
<name>A0ABQ8MXN0_LABRO</name>
<keyword evidence="3" id="KW-1133">Transmembrane helix</keyword>
<evidence type="ECO:0000313" key="7">
    <source>
        <dbReference type="Proteomes" id="UP000830375"/>
    </source>
</evidence>
<proteinExistence type="predicted"/>
<dbReference type="SUPFAM" id="SSF53098">
    <property type="entry name" value="Ribonuclease H-like"/>
    <property type="match status" value="1"/>
</dbReference>
<dbReference type="InterPro" id="IPR043128">
    <property type="entry name" value="Rev_trsase/Diguanyl_cyclase"/>
</dbReference>
<keyword evidence="7" id="KW-1185">Reference proteome</keyword>
<dbReference type="Gene3D" id="3.30.420.10">
    <property type="entry name" value="Ribonuclease H-like superfamily/Ribonuclease H"/>
    <property type="match status" value="1"/>
</dbReference>
<evidence type="ECO:0000256" key="2">
    <source>
        <dbReference type="ARBA" id="ARBA00039658"/>
    </source>
</evidence>
<evidence type="ECO:0000256" key="3">
    <source>
        <dbReference type="SAM" id="Phobius"/>
    </source>
</evidence>
<evidence type="ECO:0000259" key="5">
    <source>
        <dbReference type="Pfam" id="PF17921"/>
    </source>
</evidence>
<sequence length="684" mass="76667">MDEDWALDYGIPLRVLDYPPTTYSRATVLVAFLLAVNYIFYPLPNTLEKYLADSLVGDYHGLNEITVKNRYPLTLMSSAFEVLQGTQIFTKLNIRNAYHLVRIKEGDEWKMAFNTPLGHFEYWVLPFWLVNTPAVFQAEHIQHVRCVLQRLLENQLFVKAEKCIFHASSVIFLGSVVSTDGISMDPAKVCAVLIVPSLILAQLSKGSWETAHEAFDCLKKLFTSAPILITPNPSRQFIVEVDTSNVGVGAVLSQRSHQDDRVPPCTFFSHRLSPAERNYDVGSHKLLTIRLALAKRLNAKQARWALFFGRFNFTIGNCLSLSLYVLLFSAGVTPPDSLRTLVRGTLASVYQWFWWPALVRDVHHFVASCPVCNGPPAGQLRPLPIPSYLVHGRISLWVSLWDYLPRQSPTEDLSFELCQRIGATASLSSGFHPQTNGQAERVNQILRCLLHSCSQSLFLVTSLPYSPPKSQKLPSPLSKPLLNAANVPGRWCTLHCVRQENAPVEPLIMAALRPLITFVARECGYLLVIYPFNPSLENYHSFYSVCTRVSCVSNPLSAHPPVLRHPTPVLVKGSPVFRVKKLLAVHPRGRGFQYLVDWEGYGSEPRTFWTTRSSRTSFALTSPLLWVCQGAFLGGGPPSYLSLDVLSPPDTALQTRLYRLGWHPSPCCPGLLSLQVYSYVPVFS</sequence>
<comment type="caution">
    <text evidence="6">The sequence shown here is derived from an EMBL/GenBank/DDBJ whole genome shotgun (WGS) entry which is preliminary data.</text>
</comment>
<dbReference type="Gene3D" id="3.10.10.10">
    <property type="entry name" value="HIV Type 1 Reverse Transcriptase, subunit A, domain 1"/>
    <property type="match status" value="1"/>
</dbReference>
<feature type="domain" description="Integrase zinc-binding" evidence="5">
    <location>
        <begin position="343"/>
        <end position="373"/>
    </location>
</feature>
<gene>
    <name evidence="6" type="ORF">H4Q32_003811</name>
</gene>